<evidence type="ECO:0000313" key="1">
    <source>
        <dbReference type="EMBL" id="GFR15315.1"/>
    </source>
</evidence>
<name>A0A8X6J140_TRICU</name>
<reference evidence="1" key="1">
    <citation type="submission" date="2020-07" db="EMBL/GenBank/DDBJ databases">
        <title>Multicomponent nature underlies the extraordinary mechanical properties of spider dragline silk.</title>
        <authorList>
            <person name="Kono N."/>
            <person name="Nakamura H."/>
            <person name="Mori M."/>
            <person name="Yoshida Y."/>
            <person name="Ohtoshi R."/>
            <person name="Malay A.D."/>
            <person name="Moran D.A.P."/>
            <person name="Tomita M."/>
            <person name="Numata K."/>
            <person name="Arakawa K."/>
        </authorList>
    </citation>
    <scope>NUCLEOTIDE SEQUENCE</scope>
</reference>
<sequence length="308" mass="35783">MTSNLETLKRKRAGMRMQTPKLFNKIETALLDETISLEEKFDLLSICKDQLNEKYETLQKFNSGIQDGIPDAEFENEMENSENYSERIIESRYKITKYLNERNVHNQSTLLQSALLKNDSRSCNLNSECYMKSPKLTIQKFYGDSSTWLEFWGQFSNAIDNNPNLTHIDKFSYLKSLLGASAHNVVAGFSLSEENYKAAVELLKNRFGRHDLVNAHMTKLLNLKQVKNASNIKELRELYDSCEIQIRNLNSLGVVAESYGHLLCPIILKLIPSEIALYFNRKRLDYETFNVEELLLFLKKKLNREKLR</sequence>
<dbReference type="InterPro" id="IPR005312">
    <property type="entry name" value="DUF1759"/>
</dbReference>
<dbReference type="OrthoDB" id="6435185at2759"/>
<comment type="caution">
    <text evidence="1">The sequence shown here is derived from an EMBL/GenBank/DDBJ whole genome shotgun (WGS) entry which is preliminary data.</text>
</comment>
<dbReference type="PANTHER" id="PTHR22954">
    <property type="entry name" value="RETROVIRAL PROTEASE-RELATED"/>
    <property type="match status" value="1"/>
</dbReference>
<accession>A0A8X6J140</accession>
<dbReference type="EMBL" id="BMAO01037112">
    <property type="protein sequence ID" value="GFR15315.1"/>
    <property type="molecule type" value="Genomic_DNA"/>
</dbReference>
<proteinExistence type="predicted"/>
<dbReference type="AlphaFoldDB" id="A0A8X6J140"/>
<protein>
    <submittedName>
        <fullName evidence="1">Uncharacterized protein</fullName>
    </submittedName>
</protein>
<gene>
    <name evidence="1" type="primary">X975_19634</name>
    <name evidence="1" type="ORF">TNCT_291141</name>
</gene>
<organism evidence="1 2">
    <name type="scientific">Trichonephila clavata</name>
    <name type="common">Joro spider</name>
    <name type="synonym">Nephila clavata</name>
    <dbReference type="NCBI Taxonomy" id="2740835"/>
    <lineage>
        <taxon>Eukaryota</taxon>
        <taxon>Metazoa</taxon>
        <taxon>Ecdysozoa</taxon>
        <taxon>Arthropoda</taxon>
        <taxon>Chelicerata</taxon>
        <taxon>Arachnida</taxon>
        <taxon>Araneae</taxon>
        <taxon>Araneomorphae</taxon>
        <taxon>Entelegynae</taxon>
        <taxon>Araneoidea</taxon>
        <taxon>Nephilidae</taxon>
        <taxon>Trichonephila</taxon>
    </lineage>
</organism>
<dbReference type="Pfam" id="PF03564">
    <property type="entry name" value="DUF1759"/>
    <property type="match status" value="1"/>
</dbReference>
<dbReference type="PANTHER" id="PTHR22954:SF3">
    <property type="entry name" value="PROTEIN CBG08539"/>
    <property type="match status" value="1"/>
</dbReference>
<evidence type="ECO:0000313" key="2">
    <source>
        <dbReference type="Proteomes" id="UP000887116"/>
    </source>
</evidence>
<dbReference type="Proteomes" id="UP000887116">
    <property type="component" value="Unassembled WGS sequence"/>
</dbReference>
<keyword evidence="2" id="KW-1185">Reference proteome</keyword>